<dbReference type="Proteomes" id="UP001152888">
    <property type="component" value="Unassembled WGS sequence"/>
</dbReference>
<reference evidence="2" key="1">
    <citation type="submission" date="2022-03" db="EMBL/GenBank/DDBJ databases">
        <authorList>
            <person name="Sayadi A."/>
        </authorList>
    </citation>
    <scope>NUCLEOTIDE SEQUENCE</scope>
</reference>
<evidence type="ECO:0000256" key="1">
    <source>
        <dbReference type="SAM" id="Coils"/>
    </source>
</evidence>
<keyword evidence="3" id="KW-1185">Reference proteome</keyword>
<dbReference type="AlphaFoldDB" id="A0A9P0PN66"/>
<gene>
    <name evidence="2" type="ORF">ACAOBT_LOCUS19746</name>
</gene>
<organism evidence="2 3">
    <name type="scientific">Acanthoscelides obtectus</name>
    <name type="common">Bean weevil</name>
    <name type="synonym">Bruchus obtectus</name>
    <dbReference type="NCBI Taxonomy" id="200917"/>
    <lineage>
        <taxon>Eukaryota</taxon>
        <taxon>Metazoa</taxon>
        <taxon>Ecdysozoa</taxon>
        <taxon>Arthropoda</taxon>
        <taxon>Hexapoda</taxon>
        <taxon>Insecta</taxon>
        <taxon>Pterygota</taxon>
        <taxon>Neoptera</taxon>
        <taxon>Endopterygota</taxon>
        <taxon>Coleoptera</taxon>
        <taxon>Polyphaga</taxon>
        <taxon>Cucujiformia</taxon>
        <taxon>Chrysomeloidea</taxon>
        <taxon>Chrysomelidae</taxon>
        <taxon>Bruchinae</taxon>
        <taxon>Bruchini</taxon>
        <taxon>Acanthoscelides</taxon>
    </lineage>
</organism>
<proteinExistence type="predicted"/>
<sequence>MSRKYRQEEEKAKQLSSELQEEEDKLKLQKERIFGPIVWKRLAYGIRIQDLHAMYFEPLLDIIEEHYVTENVVFRNTRFLEDDKSVKSYNEKLIHTMKDRVSIIAIDEENDEIAGALILKAVKKCDYGRVFSRVMLSDGVIYQSVKGGVVLSQ</sequence>
<evidence type="ECO:0000313" key="2">
    <source>
        <dbReference type="EMBL" id="CAH1990579.1"/>
    </source>
</evidence>
<comment type="caution">
    <text evidence="2">The sequence shown here is derived from an EMBL/GenBank/DDBJ whole genome shotgun (WGS) entry which is preliminary data.</text>
</comment>
<dbReference type="Gene3D" id="3.40.630.30">
    <property type="match status" value="1"/>
</dbReference>
<evidence type="ECO:0000313" key="3">
    <source>
        <dbReference type="Proteomes" id="UP001152888"/>
    </source>
</evidence>
<feature type="coiled-coil region" evidence="1">
    <location>
        <begin position="2"/>
        <end position="32"/>
    </location>
</feature>
<accession>A0A9P0PN66</accession>
<keyword evidence="1" id="KW-0175">Coiled coil</keyword>
<name>A0A9P0PN66_ACAOB</name>
<dbReference type="OrthoDB" id="6588672at2759"/>
<dbReference type="EMBL" id="CAKOFQ010007092">
    <property type="protein sequence ID" value="CAH1990579.1"/>
    <property type="molecule type" value="Genomic_DNA"/>
</dbReference>
<protein>
    <submittedName>
        <fullName evidence="2">Uncharacterized protein</fullName>
    </submittedName>
</protein>